<evidence type="ECO:0000313" key="4">
    <source>
        <dbReference type="Proteomes" id="UP000680656"/>
    </source>
</evidence>
<reference evidence="3 4" key="1">
    <citation type="submission" date="2021-05" db="EMBL/GenBank/DDBJ databases">
        <title>A novel Methanospirillum isolate from a pyrite-forming mixed culture.</title>
        <authorList>
            <person name="Bunk B."/>
            <person name="Sproer C."/>
            <person name="Spring S."/>
            <person name="Pester M."/>
        </authorList>
    </citation>
    <scope>NUCLEOTIDE SEQUENCE [LARGE SCALE GENOMIC DNA]</scope>
    <source>
        <strain evidence="3 4">J.3.6.1-F.2.7.3</strain>
    </source>
</reference>
<evidence type="ECO:0000256" key="1">
    <source>
        <dbReference type="SAM" id="Phobius"/>
    </source>
</evidence>
<proteinExistence type="predicted"/>
<sequence length="90" mass="10897">MDQSEEYHEAKRKVTKLRGFYQHLGFFVVINAILIAINLIMSPDSLWFYWVTIFWGIAVVWQAYDVFGNERMLGKDWEEKKIQEYMEKKK</sequence>
<dbReference type="EMBL" id="CP075546">
    <property type="protein sequence ID" value="QVV88982.1"/>
    <property type="molecule type" value="Genomic_DNA"/>
</dbReference>
<dbReference type="InterPro" id="IPR025698">
    <property type="entry name" value="2TM_dom"/>
</dbReference>
<accession>A0A8E7B214</accession>
<feature type="transmembrane region" description="Helical" evidence="1">
    <location>
        <begin position="47"/>
        <end position="67"/>
    </location>
</feature>
<dbReference type="RefSeq" id="WP_214419784.1">
    <property type="nucleotide sequence ID" value="NZ_CP075546.1"/>
</dbReference>
<keyword evidence="4" id="KW-1185">Reference proteome</keyword>
<keyword evidence="1" id="KW-0472">Membrane</keyword>
<dbReference type="Proteomes" id="UP000680656">
    <property type="component" value="Chromosome"/>
</dbReference>
<dbReference type="Pfam" id="PF13239">
    <property type="entry name" value="2TM"/>
    <property type="match status" value="1"/>
</dbReference>
<feature type="domain" description="2TM" evidence="2">
    <location>
        <begin position="9"/>
        <end position="87"/>
    </location>
</feature>
<name>A0A8E7B214_9EURY</name>
<gene>
    <name evidence="3" type="ORF">KHC33_00110</name>
</gene>
<organism evidence="3 4">
    <name type="scientific">Methanospirillum purgamenti</name>
    <dbReference type="NCBI Taxonomy" id="2834276"/>
    <lineage>
        <taxon>Archaea</taxon>
        <taxon>Methanobacteriati</taxon>
        <taxon>Methanobacteriota</taxon>
        <taxon>Stenosarchaea group</taxon>
        <taxon>Methanomicrobia</taxon>
        <taxon>Methanomicrobiales</taxon>
        <taxon>Methanospirillaceae</taxon>
        <taxon>Methanospirillum</taxon>
    </lineage>
</organism>
<evidence type="ECO:0000313" key="3">
    <source>
        <dbReference type="EMBL" id="QVV88982.1"/>
    </source>
</evidence>
<dbReference type="GeneID" id="65095540"/>
<keyword evidence="1" id="KW-0812">Transmembrane</keyword>
<dbReference type="KEGG" id="mrtj:KHC33_00110"/>
<protein>
    <submittedName>
        <fullName evidence="3">2TM domain-containing protein</fullName>
    </submittedName>
</protein>
<keyword evidence="1" id="KW-1133">Transmembrane helix</keyword>
<evidence type="ECO:0000259" key="2">
    <source>
        <dbReference type="Pfam" id="PF13239"/>
    </source>
</evidence>
<dbReference type="AlphaFoldDB" id="A0A8E7B214"/>
<feature type="transmembrane region" description="Helical" evidence="1">
    <location>
        <begin position="20"/>
        <end position="41"/>
    </location>
</feature>